<evidence type="ECO:0000313" key="2">
    <source>
        <dbReference type="EMBL" id="KYG65271.1"/>
    </source>
</evidence>
<dbReference type="Proteomes" id="UP000075799">
    <property type="component" value="Unassembled WGS sequence"/>
</dbReference>
<dbReference type="SUPFAM" id="SSF55729">
    <property type="entry name" value="Acyl-CoA N-acyltransferases (Nat)"/>
    <property type="match status" value="1"/>
</dbReference>
<dbReference type="OrthoDB" id="9805924at2"/>
<feature type="domain" description="N-acetyltransferase" evidence="1">
    <location>
        <begin position="1"/>
        <end position="109"/>
    </location>
</feature>
<dbReference type="InterPro" id="IPR016181">
    <property type="entry name" value="Acyl_CoA_acyltransferase"/>
</dbReference>
<comment type="caution">
    <text evidence="2">The sequence shown here is derived from an EMBL/GenBank/DDBJ whole genome shotgun (WGS) entry which is preliminary data.</text>
</comment>
<dbReference type="InterPro" id="IPR000182">
    <property type="entry name" value="GNAT_dom"/>
</dbReference>
<dbReference type="PROSITE" id="PS51186">
    <property type="entry name" value="GNAT"/>
    <property type="match status" value="1"/>
</dbReference>
<dbReference type="EMBL" id="LUKD01000005">
    <property type="protein sequence ID" value="KYG65271.1"/>
    <property type="molecule type" value="Genomic_DNA"/>
</dbReference>
<sequence length="109" mass="12411">MKLYHSYINERLNQELFLIPEVGFAVYRIIKNDCFLVDIFVAKEYRRTGYGLVIADEVVKIAKAQGCTKLYGTVLTTANGFENSKGALEFYGMKQIGADGDLLIYWKDI</sequence>
<proteinExistence type="predicted"/>
<dbReference type="CDD" id="cd04301">
    <property type="entry name" value="NAT_SF"/>
    <property type="match status" value="1"/>
</dbReference>
<dbReference type="Gene3D" id="3.40.630.30">
    <property type="match status" value="1"/>
</dbReference>
<gene>
    <name evidence="2" type="ORF">AZI87_12000</name>
</gene>
<protein>
    <recommendedName>
        <fullName evidence="1">N-acetyltransferase domain-containing protein</fullName>
    </recommendedName>
</protein>
<accession>A0A162G8D0</accession>
<name>A0A162G8D0_BDEBC</name>
<evidence type="ECO:0000259" key="1">
    <source>
        <dbReference type="PROSITE" id="PS51186"/>
    </source>
</evidence>
<evidence type="ECO:0000313" key="3">
    <source>
        <dbReference type="Proteomes" id="UP000075799"/>
    </source>
</evidence>
<dbReference type="GO" id="GO:0016747">
    <property type="term" value="F:acyltransferase activity, transferring groups other than amino-acyl groups"/>
    <property type="evidence" value="ECO:0007669"/>
    <property type="project" value="InterPro"/>
</dbReference>
<dbReference type="AlphaFoldDB" id="A0A162G8D0"/>
<reference evidence="2 3" key="1">
    <citation type="submission" date="2016-03" db="EMBL/GenBank/DDBJ databases">
        <authorList>
            <person name="Ploux O."/>
        </authorList>
    </citation>
    <scope>NUCLEOTIDE SEQUENCE [LARGE SCALE GENOMIC DNA]</scope>
    <source>
        <strain evidence="2 3">EC13</strain>
    </source>
</reference>
<dbReference type="RefSeq" id="WP_063207302.1">
    <property type="nucleotide sequence ID" value="NZ_LUKD01000005.1"/>
</dbReference>
<dbReference type="Pfam" id="PF00583">
    <property type="entry name" value="Acetyltransf_1"/>
    <property type="match status" value="1"/>
</dbReference>
<organism evidence="2 3">
    <name type="scientific">Bdellovibrio bacteriovorus</name>
    <dbReference type="NCBI Taxonomy" id="959"/>
    <lineage>
        <taxon>Bacteria</taxon>
        <taxon>Pseudomonadati</taxon>
        <taxon>Bdellovibrionota</taxon>
        <taxon>Bdellovibrionia</taxon>
        <taxon>Bdellovibrionales</taxon>
        <taxon>Pseudobdellovibrionaceae</taxon>
        <taxon>Bdellovibrio</taxon>
    </lineage>
</organism>